<evidence type="ECO:0000256" key="1">
    <source>
        <dbReference type="ARBA" id="ARBA00004123"/>
    </source>
</evidence>
<dbReference type="GO" id="GO:0045944">
    <property type="term" value="P:positive regulation of transcription by RNA polymerase II"/>
    <property type="evidence" value="ECO:0007669"/>
    <property type="project" value="TreeGrafter"/>
</dbReference>
<dbReference type="GO" id="GO:0006351">
    <property type="term" value="P:DNA-templated transcription"/>
    <property type="evidence" value="ECO:0007669"/>
    <property type="project" value="InterPro"/>
</dbReference>
<evidence type="ECO:0000256" key="3">
    <source>
        <dbReference type="ARBA" id="ARBA00022833"/>
    </source>
</evidence>
<protein>
    <recommendedName>
        <fullName evidence="9">Xylanolytic transcriptional activator regulatory domain-containing protein</fullName>
    </recommendedName>
</protein>
<dbReference type="GO" id="GO:0008270">
    <property type="term" value="F:zinc ion binding"/>
    <property type="evidence" value="ECO:0007669"/>
    <property type="project" value="InterPro"/>
</dbReference>
<reference evidence="12" key="2">
    <citation type="submission" date="2020-04" db="EMBL/GenBank/DDBJ databases">
        <authorList>
            <consortium name="NCBI Genome Project"/>
        </authorList>
    </citation>
    <scope>NUCLEOTIDE SEQUENCE</scope>
    <source>
        <strain evidence="12">CBS 304.34</strain>
    </source>
</reference>
<dbReference type="SMART" id="SM00906">
    <property type="entry name" value="Fungal_trans"/>
    <property type="match status" value="1"/>
</dbReference>
<organism evidence="10">
    <name type="scientific">Mytilinidion resinicola</name>
    <dbReference type="NCBI Taxonomy" id="574789"/>
    <lineage>
        <taxon>Eukaryota</taxon>
        <taxon>Fungi</taxon>
        <taxon>Dikarya</taxon>
        <taxon>Ascomycota</taxon>
        <taxon>Pezizomycotina</taxon>
        <taxon>Dothideomycetes</taxon>
        <taxon>Pleosporomycetidae</taxon>
        <taxon>Mytilinidiales</taxon>
        <taxon>Mytilinidiaceae</taxon>
        <taxon>Mytilinidion</taxon>
    </lineage>
</organism>
<feature type="region of interest" description="Disordered" evidence="8">
    <location>
        <begin position="20"/>
        <end position="81"/>
    </location>
</feature>
<keyword evidence="2" id="KW-0479">Metal-binding</keyword>
<feature type="domain" description="Xylanolytic transcriptional activator regulatory" evidence="9">
    <location>
        <begin position="252"/>
        <end position="325"/>
    </location>
</feature>
<evidence type="ECO:0000313" key="12">
    <source>
        <dbReference type="RefSeq" id="XP_033575249.1"/>
    </source>
</evidence>
<dbReference type="InterPro" id="IPR007219">
    <property type="entry name" value="XnlR_reg_dom"/>
</dbReference>
<dbReference type="EMBL" id="MU003703">
    <property type="protein sequence ID" value="KAF2808285.1"/>
    <property type="molecule type" value="Genomic_DNA"/>
</dbReference>
<evidence type="ECO:0000256" key="6">
    <source>
        <dbReference type="ARBA" id="ARBA00023163"/>
    </source>
</evidence>
<accession>A0A6A6YJZ6</accession>
<keyword evidence="3" id="KW-0862">Zinc</keyword>
<dbReference type="Pfam" id="PF04082">
    <property type="entry name" value="Fungal_trans"/>
    <property type="match status" value="1"/>
</dbReference>
<dbReference type="RefSeq" id="XP_033575249.1">
    <property type="nucleotide sequence ID" value="XM_033728176.1"/>
</dbReference>
<proteinExistence type="predicted"/>
<keyword evidence="6" id="KW-0804">Transcription</keyword>
<evidence type="ECO:0000256" key="2">
    <source>
        <dbReference type="ARBA" id="ARBA00022723"/>
    </source>
</evidence>
<evidence type="ECO:0000256" key="8">
    <source>
        <dbReference type="SAM" id="MobiDB-lite"/>
    </source>
</evidence>
<evidence type="ECO:0000313" key="11">
    <source>
        <dbReference type="Proteomes" id="UP000504636"/>
    </source>
</evidence>
<dbReference type="CDD" id="cd12148">
    <property type="entry name" value="fungal_TF_MHR"/>
    <property type="match status" value="1"/>
</dbReference>
<feature type="compositionally biased region" description="Acidic residues" evidence="8">
    <location>
        <begin position="71"/>
        <end position="81"/>
    </location>
</feature>
<evidence type="ECO:0000256" key="7">
    <source>
        <dbReference type="ARBA" id="ARBA00023242"/>
    </source>
</evidence>
<keyword evidence="7" id="KW-0539">Nucleus</keyword>
<dbReference type="GO" id="GO:0043565">
    <property type="term" value="F:sequence-specific DNA binding"/>
    <property type="evidence" value="ECO:0007669"/>
    <property type="project" value="TreeGrafter"/>
</dbReference>
<name>A0A6A6YJZ6_9PEZI</name>
<evidence type="ECO:0000259" key="9">
    <source>
        <dbReference type="SMART" id="SM00906"/>
    </source>
</evidence>
<dbReference type="Proteomes" id="UP000504636">
    <property type="component" value="Unplaced"/>
</dbReference>
<dbReference type="InterPro" id="IPR052202">
    <property type="entry name" value="Yeast_MetPath_Reg"/>
</dbReference>
<feature type="compositionally biased region" description="Polar residues" evidence="8">
    <location>
        <begin position="32"/>
        <end position="52"/>
    </location>
</feature>
<reference evidence="12" key="3">
    <citation type="submission" date="2025-04" db="UniProtKB">
        <authorList>
            <consortium name="RefSeq"/>
        </authorList>
    </citation>
    <scope>IDENTIFICATION</scope>
    <source>
        <strain evidence="12">CBS 304.34</strain>
    </source>
</reference>
<evidence type="ECO:0000313" key="10">
    <source>
        <dbReference type="EMBL" id="KAF2808285.1"/>
    </source>
</evidence>
<comment type="subcellular location">
    <subcellularLocation>
        <location evidence="1">Nucleus</location>
    </subcellularLocation>
</comment>
<dbReference type="GO" id="GO:0005634">
    <property type="term" value="C:nucleus"/>
    <property type="evidence" value="ECO:0007669"/>
    <property type="project" value="UniProtKB-SubCell"/>
</dbReference>
<sequence length="439" mass="49698">MPFGRNHYIRSLESRVEQLESSLTEQGLPDPGNSQWRYQPQSAHSRQSSSTHIPIGQFQVPPPTPGQFEPPDIDLVSDDDDEGQDFQIDSIVVVLKDLSLDANGGYIGPSSHITMRRLVGFLLREKSNQGGMLRLVIGQASPAPDPHRLLMTRKLFASPKSPRSRRQDDSLHARRYTIFDTYEKCILHLVYATAGRFLETSGEVNPAFKPESHYAASLKHLDEILQFRDTRSVCTLMLLAVYCFPASRDPGAWAYSRLAMLNAIDLGLHRQIPPAKGLHFGIEMQKRIFWACYAFDRQISIPLGRPFGLSDRDIDVPLSLDIDEACNDPDVVENAFDAHAQIGTESTPAPAMSTTLSLCIHVLRIRRIESQIEQTIYRVDHTEAVQDSVIDGFISQLTHWKDMISQDARRMTDSDGKAFDGYDHYMVFYFKTLRLLFYP</sequence>
<keyword evidence="4" id="KW-0805">Transcription regulation</keyword>
<dbReference type="GeneID" id="54469069"/>
<dbReference type="GO" id="GO:0000981">
    <property type="term" value="F:DNA-binding transcription factor activity, RNA polymerase II-specific"/>
    <property type="evidence" value="ECO:0007669"/>
    <property type="project" value="TreeGrafter"/>
</dbReference>
<keyword evidence="5" id="KW-0238">DNA-binding</keyword>
<keyword evidence="11" id="KW-1185">Reference proteome</keyword>
<reference evidence="10 12" key="1">
    <citation type="journal article" date="2020" name="Stud. Mycol.">
        <title>101 Dothideomycetes genomes: a test case for predicting lifestyles and emergence of pathogens.</title>
        <authorList>
            <person name="Haridas S."/>
            <person name="Albert R."/>
            <person name="Binder M."/>
            <person name="Bloem J."/>
            <person name="Labutti K."/>
            <person name="Salamov A."/>
            <person name="Andreopoulos B."/>
            <person name="Baker S."/>
            <person name="Barry K."/>
            <person name="Bills G."/>
            <person name="Bluhm B."/>
            <person name="Cannon C."/>
            <person name="Castanera R."/>
            <person name="Culley D."/>
            <person name="Daum C."/>
            <person name="Ezra D."/>
            <person name="Gonzalez J."/>
            <person name="Henrissat B."/>
            <person name="Kuo A."/>
            <person name="Liang C."/>
            <person name="Lipzen A."/>
            <person name="Lutzoni F."/>
            <person name="Magnuson J."/>
            <person name="Mondo S."/>
            <person name="Nolan M."/>
            <person name="Ohm R."/>
            <person name="Pangilinan J."/>
            <person name="Park H.-J."/>
            <person name="Ramirez L."/>
            <person name="Alfaro M."/>
            <person name="Sun H."/>
            <person name="Tritt A."/>
            <person name="Yoshinaga Y."/>
            <person name="Zwiers L.-H."/>
            <person name="Turgeon B."/>
            <person name="Goodwin S."/>
            <person name="Spatafora J."/>
            <person name="Crous P."/>
            <person name="Grigoriev I."/>
        </authorList>
    </citation>
    <scope>NUCLEOTIDE SEQUENCE</scope>
    <source>
        <strain evidence="10 12">CBS 304.34</strain>
    </source>
</reference>
<evidence type="ECO:0000256" key="4">
    <source>
        <dbReference type="ARBA" id="ARBA00023015"/>
    </source>
</evidence>
<dbReference type="OrthoDB" id="9970124at2759"/>
<evidence type="ECO:0000256" key="5">
    <source>
        <dbReference type="ARBA" id="ARBA00023125"/>
    </source>
</evidence>
<dbReference type="PANTHER" id="PTHR47782">
    <property type="entry name" value="ZN(II)2CYS6 TRANSCRIPTION FACTOR (EUROFUNG)-RELATED"/>
    <property type="match status" value="1"/>
</dbReference>
<gene>
    <name evidence="10 12" type="ORF">BDZ99DRAFT_572170</name>
</gene>
<dbReference type="AlphaFoldDB" id="A0A6A6YJZ6"/>
<dbReference type="PANTHER" id="PTHR47782:SF12">
    <property type="entry name" value="ZN(II)2CYS6 TRANSCRIPTION FACTOR (EUROFUNG)"/>
    <property type="match status" value="1"/>
</dbReference>